<name>A0A0K1P7E6_9MOLU</name>
<dbReference type="EMBL" id="CP012328">
    <property type="protein sequence ID" value="AKU79827.1"/>
    <property type="molecule type" value="Genomic_DNA"/>
</dbReference>
<reference evidence="1 2" key="1">
    <citation type="journal article" date="2015" name="Genome Announc.">
        <title>Complete Genome Sequence of Spiroplasma turonicum Strain Tab4cT, a Parasite of a Horse Fly, Haematopota sp. (Diptera: Tabanidae).</title>
        <authorList>
            <person name="Davis R.E."/>
            <person name="Shao J."/>
            <person name="Zhao Y."/>
            <person name="Gasparich G.E."/>
            <person name="Gaynor B.J."/>
            <person name="Donofrio N."/>
        </authorList>
    </citation>
    <scope>NUCLEOTIDE SEQUENCE [LARGE SCALE GENOMIC DNA]</scope>
    <source>
        <strain evidence="1 2">Tab4c</strain>
    </source>
</reference>
<dbReference type="Proteomes" id="UP000067243">
    <property type="component" value="Chromosome"/>
</dbReference>
<dbReference type="PATRIC" id="fig|216946.3.peg.584"/>
<accession>A0A0K1P7E6</accession>
<gene>
    <name evidence="1" type="ORF">STURON_00581</name>
</gene>
<organism evidence="1 2">
    <name type="scientific">Spiroplasma turonicum</name>
    <dbReference type="NCBI Taxonomy" id="216946"/>
    <lineage>
        <taxon>Bacteria</taxon>
        <taxon>Bacillati</taxon>
        <taxon>Mycoplasmatota</taxon>
        <taxon>Mollicutes</taxon>
        <taxon>Entomoplasmatales</taxon>
        <taxon>Spiroplasmataceae</taxon>
        <taxon>Spiroplasma</taxon>
    </lineage>
</organism>
<dbReference type="AlphaFoldDB" id="A0A0K1P7E6"/>
<evidence type="ECO:0000313" key="1">
    <source>
        <dbReference type="EMBL" id="AKU79827.1"/>
    </source>
</evidence>
<keyword evidence="2" id="KW-1185">Reference proteome</keyword>
<evidence type="ECO:0000313" key="2">
    <source>
        <dbReference type="Proteomes" id="UP000067243"/>
    </source>
</evidence>
<proteinExistence type="predicted"/>
<sequence>MLFENNNLQVIANINEINSNNLYSTTKINQTAKLFLFDIDNNSYYKNNDKNHYN</sequence>
<protein>
    <submittedName>
        <fullName evidence="1">Uncharacterized protein</fullName>
    </submittedName>
</protein>
<dbReference type="KEGG" id="stur:STURON_00581"/>
<dbReference type="RefSeq" id="WP_156412822.1">
    <property type="nucleotide sequence ID" value="NZ_CP012328.1"/>
</dbReference>